<proteinExistence type="inferred from homology"/>
<keyword evidence="4 8" id="KW-1133">Transmembrane helix</keyword>
<evidence type="ECO:0000256" key="3">
    <source>
        <dbReference type="ARBA" id="ARBA00022792"/>
    </source>
</evidence>
<feature type="domain" description="J" evidence="9">
    <location>
        <begin position="83"/>
        <end position="138"/>
    </location>
</feature>
<dbReference type="CDD" id="cd06257">
    <property type="entry name" value="DnaJ"/>
    <property type="match status" value="1"/>
</dbReference>
<evidence type="ECO:0000259" key="9">
    <source>
        <dbReference type="PROSITE" id="PS50076"/>
    </source>
</evidence>
<evidence type="ECO:0000313" key="11">
    <source>
        <dbReference type="Proteomes" id="UP000785679"/>
    </source>
</evidence>
<accession>A0A8J8SYP4</accession>
<evidence type="ECO:0000256" key="7">
    <source>
        <dbReference type="ARBA" id="ARBA00038105"/>
    </source>
</evidence>
<dbReference type="FunFam" id="1.10.287.110:FF:000001">
    <property type="entry name" value="Import inner membrane translocase subunit tim14"/>
    <property type="match status" value="1"/>
</dbReference>
<sequence>MVRTTHFLITNPFHSHKASRSPVFLQAEGFIYIGASLLAVSFAGKQGLHFYRSVMNKTAFNSGPMIVGRFYKGCFESPMTRKEASLILGVREMAEEPKVMEAYKKIMFMNHPDNGGSTFLATKINEAKELLLSGADKK</sequence>
<reference evidence="10" key="1">
    <citation type="submission" date="2019-06" db="EMBL/GenBank/DDBJ databases">
        <authorList>
            <person name="Zheng W."/>
        </authorList>
    </citation>
    <scope>NUCLEOTIDE SEQUENCE</scope>
    <source>
        <strain evidence="10">QDHG01</strain>
    </source>
</reference>
<evidence type="ECO:0000256" key="8">
    <source>
        <dbReference type="SAM" id="Phobius"/>
    </source>
</evidence>
<dbReference type="GO" id="GO:0001405">
    <property type="term" value="C:PAM complex, Tim23 associated import motor"/>
    <property type="evidence" value="ECO:0007669"/>
    <property type="project" value="TreeGrafter"/>
</dbReference>
<dbReference type="PROSITE" id="PS50076">
    <property type="entry name" value="DNAJ_2"/>
    <property type="match status" value="1"/>
</dbReference>
<dbReference type="PANTHER" id="PTHR12763:SF28">
    <property type="entry name" value="GEO10507P1-RELATED"/>
    <property type="match status" value="1"/>
</dbReference>
<keyword evidence="6 8" id="KW-0472">Membrane</keyword>
<dbReference type="Proteomes" id="UP000785679">
    <property type="component" value="Unassembled WGS sequence"/>
</dbReference>
<feature type="transmembrane region" description="Helical" evidence="8">
    <location>
        <begin position="23"/>
        <end position="43"/>
    </location>
</feature>
<evidence type="ECO:0000313" key="10">
    <source>
        <dbReference type="EMBL" id="TNV75186.1"/>
    </source>
</evidence>
<keyword evidence="5" id="KW-0496">Mitochondrion</keyword>
<keyword evidence="11" id="KW-1185">Reference proteome</keyword>
<gene>
    <name evidence="10" type="ORF">FGO68_gene12650</name>
</gene>
<dbReference type="GO" id="GO:0001671">
    <property type="term" value="F:ATPase activator activity"/>
    <property type="evidence" value="ECO:0007669"/>
    <property type="project" value="TreeGrafter"/>
</dbReference>
<comment type="subcellular location">
    <subcellularLocation>
        <location evidence="1">Mitochondrion inner membrane</location>
        <topology evidence="1">Single-pass membrane protein</topology>
    </subcellularLocation>
</comment>
<name>A0A8J8SYP4_HALGN</name>
<keyword evidence="2 8" id="KW-0812">Transmembrane</keyword>
<dbReference type="Gene3D" id="1.10.287.110">
    <property type="entry name" value="DnaJ domain"/>
    <property type="match status" value="1"/>
</dbReference>
<evidence type="ECO:0000256" key="4">
    <source>
        <dbReference type="ARBA" id="ARBA00022989"/>
    </source>
</evidence>
<dbReference type="OrthoDB" id="240298at2759"/>
<evidence type="ECO:0000256" key="5">
    <source>
        <dbReference type="ARBA" id="ARBA00023128"/>
    </source>
</evidence>
<dbReference type="InterPro" id="IPR001623">
    <property type="entry name" value="DnaJ_domain"/>
</dbReference>
<comment type="similarity">
    <text evidence="7">Belongs to the TIM14 family.</text>
</comment>
<dbReference type="AlphaFoldDB" id="A0A8J8SYP4"/>
<protein>
    <recommendedName>
        <fullName evidence="9">J domain-containing protein</fullName>
    </recommendedName>
</protein>
<evidence type="ECO:0000256" key="6">
    <source>
        <dbReference type="ARBA" id="ARBA00023136"/>
    </source>
</evidence>
<comment type="caution">
    <text evidence="10">The sequence shown here is derived from an EMBL/GenBank/DDBJ whole genome shotgun (WGS) entry which is preliminary data.</text>
</comment>
<evidence type="ECO:0000256" key="2">
    <source>
        <dbReference type="ARBA" id="ARBA00022692"/>
    </source>
</evidence>
<dbReference type="EMBL" id="RRYP01016180">
    <property type="protein sequence ID" value="TNV75186.1"/>
    <property type="molecule type" value="Genomic_DNA"/>
</dbReference>
<organism evidence="10 11">
    <name type="scientific">Halteria grandinella</name>
    <dbReference type="NCBI Taxonomy" id="5974"/>
    <lineage>
        <taxon>Eukaryota</taxon>
        <taxon>Sar</taxon>
        <taxon>Alveolata</taxon>
        <taxon>Ciliophora</taxon>
        <taxon>Intramacronucleata</taxon>
        <taxon>Spirotrichea</taxon>
        <taxon>Stichotrichia</taxon>
        <taxon>Sporadotrichida</taxon>
        <taxon>Halteriidae</taxon>
        <taxon>Halteria</taxon>
    </lineage>
</organism>
<dbReference type="InterPro" id="IPR036869">
    <property type="entry name" value="J_dom_sf"/>
</dbReference>
<keyword evidence="3" id="KW-0999">Mitochondrion inner membrane</keyword>
<evidence type="ECO:0000256" key="1">
    <source>
        <dbReference type="ARBA" id="ARBA00004434"/>
    </source>
</evidence>
<dbReference type="PANTHER" id="PTHR12763">
    <property type="match status" value="1"/>
</dbReference>
<dbReference type="SUPFAM" id="SSF46565">
    <property type="entry name" value="Chaperone J-domain"/>
    <property type="match status" value="1"/>
</dbReference>
<dbReference type="GO" id="GO:0030150">
    <property type="term" value="P:protein import into mitochondrial matrix"/>
    <property type="evidence" value="ECO:0007669"/>
    <property type="project" value="TreeGrafter"/>
</dbReference>